<keyword evidence="1" id="KW-0812">Transmembrane</keyword>
<feature type="transmembrane region" description="Helical" evidence="1">
    <location>
        <begin position="21"/>
        <end position="38"/>
    </location>
</feature>
<keyword evidence="1" id="KW-1133">Transmembrane helix</keyword>
<dbReference type="AlphaFoldDB" id="A0A0L0CIY2"/>
<sequence>MLFKSIILAYGADSMDRHLRKILCWKNLMVFMYTLHHLSGLENAVKLKTFVIVLFGAVLCIIFILGCCVKAELKNKTRDTKRKILRSCWYFEVEPPHLQCATKVFGGNEVQGVLVAFKSLFKYHQHYCFVVKINGIKKKKNAALQRFLLGVFKTFYSEIYEKLYYPTTTAVSPAARDDDALNH</sequence>
<evidence type="ECO:0000256" key="1">
    <source>
        <dbReference type="SAM" id="Phobius"/>
    </source>
</evidence>
<keyword evidence="3" id="KW-1185">Reference proteome</keyword>
<comment type="caution">
    <text evidence="2">The sequence shown here is derived from an EMBL/GenBank/DDBJ whole genome shotgun (WGS) entry which is preliminary data.</text>
</comment>
<protein>
    <submittedName>
        <fullName evidence="2">Uncharacterized protein</fullName>
    </submittedName>
</protein>
<feature type="transmembrane region" description="Helical" evidence="1">
    <location>
        <begin position="50"/>
        <end position="73"/>
    </location>
</feature>
<reference evidence="2 3" key="1">
    <citation type="journal article" date="2015" name="Nat. Commun.">
        <title>Lucilia cuprina genome unlocks parasitic fly biology to underpin future interventions.</title>
        <authorList>
            <person name="Anstead C.A."/>
            <person name="Korhonen P.K."/>
            <person name="Young N.D."/>
            <person name="Hall R.S."/>
            <person name="Jex A.R."/>
            <person name="Murali S.C."/>
            <person name="Hughes D.S."/>
            <person name="Lee S.F."/>
            <person name="Perry T."/>
            <person name="Stroehlein A.J."/>
            <person name="Ansell B.R."/>
            <person name="Breugelmans B."/>
            <person name="Hofmann A."/>
            <person name="Qu J."/>
            <person name="Dugan S."/>
            <person name="Lee S.L."/>
            <person name="Chao H."/>
            <person name="Dinh H."/>
            <person name="Han Y."/>
            <person name="Doddapaneni H.V."/>
            <person name="Worley K.C."/>
            <person name="Muzny D.M."/>
            <person name="Ioannidis P."/>
            <person name="Waterhouse R.M."/>
            <person name="Zdobnov E.M."/>
            <person name="James P.J."/>
            <person name="Bagnall N.H."/>
            <person name="Kotze A.C."/>
            <person name="Gibbs R.A."/>
            <person name="Richards S."/>
            <person name="Batterham P."/>
            <person name="Gasser R.B."/>
        </authorList>
    </citation>
    <scope>NUCLEOTIDE SEQUENCE [LARGE SCALE GENOMIC DNA]</scope>
    <source>
        <strain evidence="2 3">LS</strain>
        <tissue evidence="2">Full body</tissue>
    </source>
</reference>
<organism evidence="2 3">
    <name type="scientific">Lucilia cuprina</name>
    <name type="common">Green bottle fly</name>
    <name type="synonym">Australian sheep blowfly</name>
    <dbReference type="NCBI Taxonomy" id="7375"/>
    <lineage>
        <taxon>Eukaryota</taxon>
        <taxon>Metazoa</taxon>
        <taxon>Ecdysozoa</taxon>
        <taxon>Arthropoda</taxon>
        <taxon>Hexapoda</taxon>
        <taxon>Insecta</taxon>
        <taxon>Pterygota</taxon>
        <taxon>Neoptera</taxon>
        <taxon>Endopterygota</taxon>
        <taxon>Diptera</taxon>
        <taxon>Brachycera</taxon>
        <taxon>Muscomorpha</taxon>
        <taxon>Oestroidea</taxon>
        <taxon>Calliphoridae</taxon>
        <taxon>Luciliinae</taxon>
        <taxon>Lucilia</taxon>
    </lineage>
</organism>
<dbReference type="EMBL" id="JRES01000314">
    <property type="protein sequence ID" value="KNC32363.1"/>
    <property type="molecule type" value="Genomic_DNA"/>
</dbReference>
<dbReference type="Proteomes" id="UP000037069">
    <property type="component" value="Unassembled WGS sequence"/>
</dbReference>
<evidence type="ECO:0000313" key="2">
    <source>
        <dbReference type="EMBL" id="KNC32363.1"/>
    </source>
</evidence>
<keyword evidence="1" id="KW-0472">Membrane</keyword>
<proteinExistence type="predicted"/>
<name>A0A0L0CIY2_LUCCU</name>
<accession>A0A0L0CIY2</accession>
<gene>
    <name evidence="2" type="ORF">FF38_03255</name>
</gene>
<evidence type="ECO:0000313" key="3">
    <source>
        <dbReference type="Proteomes" id="UP000037069"/>
    </source>
</evidence>